<dbReference type="AlphaFoldDB" id="A0A1N7RKD3"/>
<dbReference type="Pfam" id="PF00174">
    <property type="entry name" value="Oxidored_molyb"/>
    <property type="match status" value="1"/>
</dbReference>
<name>A0A1N7RKD3_9BURK</name>
<gene>
    <name evidence="3" type="ORF">BN2476_40078</name>
</gene>
<dbReference type="SUPFAM" id="SSF56524">
    <property type="entry name" value="Oxidoreductase molybdopterin-binding domain"/>
    <property type="match status" value="1"/>
</dbReference>
<proteinExistence type="predicted"/>
<protein>
    <submittedName>
        <fullName evidence="3">Oxidoreductase molybdopterin binding</fullName>
    </submittedName>
</protein>
<organism evidence="3 4">
    <name type="scientific">Paraburkholderia piptadeniae</name>
    <dbReference type="NCBI Taxonomy" id="1701573"/>
    <lineage>
        <taxon>Bacteria</taxon>
        <taxon>Pseudomonadati</taxon>
        <taxon>Pseudomonadota</taxon>
        <taxon>Betaproteobacteria</taxon>
        <taxon>Burkholderiales</taxon>
        <taxon>Burkholderiaceae</taxon>
        <taxon>Paraburkholderia</taxon>
    </lineage>
</organism>
<dbReference type="InterPro" id="IPR000572">
    <property type="entry name" value="OxRdtase_Mopterin-bd_dom"/>
</dbReference>
<comment type="caution">
    <text evidence="3">The sequence shown here is derived from an EMBL/GenBank/DDBJ whole genome shotgun (WGS) entry which is preliminary data.</text>
</comment>
<feature type="region of interest" description="Disordered" evidence="1">
    <location>
        <begin position="1"/>
        <end position="24"/>
    </location>
</feature>
<accession>A0A1N7RKD3</accession>
<sequence>MRATFGKKTHKKTHNKTTRKGPKVQNNKYGWLRALALVPVLALAFVAPTASAAPMTTTLELDVKGKIAKTSDPDHSVFHFSEAQILALPTHTITTSTTWTAKSTFTGPLLADILKTVGAYGDEIEIHTLDDYTYTVPVSDTSRYGVIVAYSMNGKRLQVSDFGPLFLIYPRDQFPSELAGGAADAKFVWQIKALIVK</sequence>
<feature type="domain" description="Oxidoreductase molybdopterin-binding" evidence="2">
    <location>
        <begin position="95"/>
        <end position="170"/>
    </location>
</feature>
<dbReference type="EMBL" id="CYGY02000004">
    <property type="protein sequence ID" value="SIT35576.1"/>
    <property type="molecule type" value="Genomic_DNA"/>
</dbReference>
<evidence type="ECO:0000259" key="2">
    <source>
        <dbReference type="Pfam" id="PF00174"/>
    </source>
</evidence>
<evidence type="ECO:0000313" key="3">
    <source>
        <dbReference type="EMBL" id="SIT35576.1"/>
    </source>
</evidence>
<reference evidence="3" key="1">
    <citation type="submission" date="2016-12" db="EMBL/GenBank/DDBJ databases">
        <authorList>
            <person name="Moulin L."/>
        </authorList>
    </citation>
    <scope>NUCLEOTIDE SEQUENCE [LARGE SCALE GENOMIC DNA]</scope>
    <source>
        <strain evidence="3">STM 7183</strain>
    </source>
</reference>
<dbReference type="Proteomes" id="UP000195569">
    <property type="component" value="Unassembled WGS sequence"/>
</dbReference>
<evidence type="ECO:0000256" key="1">
    <source>
        <dbReference type="SAM" id="MobiDB-lite"/>
    </source>
</evidence>
<feature type="compositionally biased region" description="Basic residues" evidence="1">
    <location>
        <begin position="1"/>
        <end position="22"/>
    </location>
</feature>
<dbReference type="OrthoDB" id="9798763at2"/>
<evidence type="ECO:0000313" key="4">
    <source>
        <dbReference type="Proteomes" id="UP000195569"/>
    </source>
</evidence>
<dbReference type="InterPro" id="IPR036374">
    <property type="entry name" value="OxRdtase_Mopterin-bd_sf"/>
</dbReference>
<keyword evidence="4" id="KW-1185">Reference proteome</keyword>
<dbReference type="Gene3D" id="3.90.420.10">
    <property type="entry name" value="Oxidoreductase, molybdopterin-binding domain"/>
    <property type="match status" value="1"/>
</dbReference>